<evidence type="ECO:0000259" key="6">
    <source>
        <dbReference type="Pfam" id="PF04357"/>
    </source>
</evidence>
<dbReference type="Proteomes" id="UP000030960">
    <property type="component" value="Unassembled WGS sequence"/>
</dbReference>
<organism evidence="7 8">
    <name type="scientific">Mameliella alba</name>
    <dbReference type="NCBI Taxonomy" id="561184"/>
    <lineage>
        <taxon>Bacteria</taxon>
        <taxon>Pseudomonadati</taxon>
        <taxon>Pseudomonadota</taxon>
        <taxon>Alphaproteobacteria</taxon>
        <taxon>Rhodobacterales</taxon>
        <taxon>Roseobacteraceae</taxon>
        <taxon>Mameliella</taxon>
    </lineage>
</organism>
<keyword evidence="5" id="KW-0732">Signal</keyword>
<evidence type="ECO:0000256" key="4">
    <source>
        <dbReference type="ARBA" id="ARBA00023136"/>
    </source>
</evidence>
<protein>
    <submittedName>
        <fullName evidence="7">Gramicidin S biosynthesis grst protein</fullName>
    </submittedName>
</protein>
<dbReference type="EMBL" id="JSUQ01000023">
    <property type="protein sequence ID" value="KHQ50693.1"/>
    <property type="molecule type" value="Genomic_DNA"/>
</dbReference>
<keyword evidence="8" id="KW-1185">Reference proteome</keyword>
<evidence type="ECO:0000256" key="3">
    <source>
        <dbReference type="ARBA" id="ARBA00022989"/>
    </source>
</evidence>
<dbReference type="PATRIC" id="fig|1515334.3.peg.4792"/>
<accession>A0A0B3RVB6</accession>
<dbReference type="Pfam" id="PF04357">
    <property type="entry name" value="TamB"/>
    <property type="match status" value="1"/>
</dbReference>
<evidence type="ECO:0000256" key="1">
    <source>
        <dbReference type="ARBA" id="ARBA00004167"/>
    </source>
</evidence>
<keyword evidence="2" id="KW-0812">Transmembrane</keyword>
<evidence type="ECO:0000256" key="2">
    <source>
        <dbReference type="ARBA" id="ARBA00022692"/>
    </source>
</evidence>
<proteinExistence type="predicted"/>
<comment type="subcellular location">
    <subcellularLocation>
        <location evidence="1">Membrane</location>
        <topology evidence="1">Single-pass membrane protein</topology>
    </subcellularLocation>
</comment>
<keyword evidence="3" id="KW-1133">Transmembrane helix</keyword>
<dbReference type="InterPro" id="IPR007452">
    <property type="entry name" value="TamB_C"/>
</dbReference>
<sequence length="1353" mass="139421">MRLLRVFLVLVLWPLAALAQTDDRGYIQGLLEDALSDAGRDVRIEGFAGALSSRATIDRITIADEDGVWLTATDVAMTWTRTALVRGAVEIDEITVGRIDMPRLPVPLASDAPPAPEARSAFQLPELPVSLNLAQLDLREVALGAPVATENLVLRVTGNARLSGGDGNAELQVQRLDKGGNLHLSGAYSNTSRVLTLDTSFEEPAGGLAARALGLEGEPAVALSLTGDAPIDDFEARLRLSTDGVERLAGQVILRADGDTETQRVSLDIGGDLAPLLAPAYREFLGDDIALKAEATRSADGAIALQDLRLSAEALLLTGSASINGDGWPERLSLEGQITPPEGDEVLLPLPGQEVYVTGVTLKGSFDASQGNGWALRLQSDRITTAAGQADRLLLSGVGEIDRDAPRVTGDLMLAAGGLALADPALAEAVGTALRGALSIDWEPGAPFYLRGLDLSGADYGLTGVLTFTDAETLNPRVTPDLRLSAEDLSRFAALAGVALEGAANLTIRGEVAPVTGGFDLVLDGTTRGLATGIAQVDPLIAGVGSLQVEAVRDEAGLRAEKLLLVTPEARIEGGGTLATGASSLRAEARIRETALVLPELNGPTTLVLRADQAGDVWTLGAEGDLARAGRLNYAGTVDLGPDVPLADGRLEATLTRLSAFSGLAGRRLGGSAELTVTGRGGLDGADFDVSAEGRVTDVRLGLPEIDPLLVGRTALSVKATRSGNGAIRFDPLRLDGVVNARFTGTVDPTGTYGPEVDGQLTASAASLSPLSRLTGQNLRGAAQVEAEASGGVLDGPLNLTAVVRGQGLGIGNPTVDPLLAGNSRLDLQVERLDSGAYRIGQAMLDASGIDGRVTGSYGPGEAADLNLVLALANLGQIVPDLPGAAQVTGSARRSGGPWQLSLDGTGPAGIGARLRGSAAADFSRLDVALTGSAPLALANGRLAPQVVSGIARFDLGLSGPPALSSVSGTISTDGARFAAPAQNIVLSGLGGQIRLSGGRAEVSMAGGLDSGGRVSLEGPVTLAAPFNAGLVLRLQSAVVRQPDLFETTANGRIRIEGPLTGGARISGTIDLGEVEARIPNIGASYAALDGLEHRGMPGDVAVTLRYAGMDRSAQAAGAPLPAFPLDVTVRAENRIFVRGRGLDAELGGSLRLNGTTSDIVPAGQFDLIRGRLDLLGRRLDLTEGAVFLRGSFDPVVRFVATTRVEDTDITITIEGPASSPELRVGSMPELPQDEAMSFFLFGRSVTELSALQAVQLASAIRTLSGRGGLGLTESLRSGLGVADLDVGTSDDGTARARVGAYLGENIYSDVSVDAKGKTEINLNLNVNSNVTVRGRLGSDGSSGLGVFFERDY</sequence>
<evidence type="ECO:0000313" key="7">
    <source>
        <dbReference type="EMBL" id="KHQ50693.1"/>
    </source>
</evidence>
<dbReference type="PANTHER" id="PTHR36985:SF1">
    <property type="entry name" value="TRANSLOCATION AND ASSEMBLY MODULE SUBUNIT TAMB"/>
    <property type="match status" value="1"/>
</dbReference>
<feature type="domain" description="Translocation and assembly module TamB C-terminal" evidence="6">
    <location>
        <begin position="1011"/>
        <end position="1353"/>
    </location>
</feature>
<keyword evidence="4" id="KW-0472">Membrane</keyword>
<evidence type="ECO:0000313" key="8">
    <source>
        <dbReference type="Proteomes" id="UP000030960"/>
    </source>
</evidence>
<comment type="caution">
    <text evidence="7">The sequence shown here is derived from an EMBL/GenBank/DDBJ whole genome shotgun (WGS) entry which is preliminary data.</text>
</comment>
<evidence type="ECO:0000256" key="5">
    <source>
        <dbReference type="SAM" id="SignalP"/>
    </source>
</evidence>
<dbReference type="STRING" id="561184.SAMN05216376_11931"/>
<gene>
    <name evidence="7" type="ORF">OA50_04762</name>
</gene>
<reference evidence="7 8" key="1">
    <citation type="submission" date="2014-10" db="EMBL/GenBank/DDBJ databases">
        <title>Genome sequence of Ponticoccus sp. strain UMTAT08 isolated from clonal culture of toxic dinoflagellate Alexandrium tamiyavanichii.</title>
        <authorList>
            <person name="Gan H.Y."/>
            <person name="Muhd D.-D."/>
            <person name="Mohd Noor M.E."/>
            <person name="Yeong Y.S."/>
            <person name="Usup G."/>
        </authorList>
    </citation>
    <scope>NUCLEOTIDE SEQUENCE [LARGE SCALE GENOMIC DNA]</scope>
    <source>
        <strain evidence="7 8">UMTAT08</strain>
    </source>
</reference>
<dbReference type="GO" id="GO:0097347">
    <property type="term" value="C:TAM protein secretion complex"/>
    <property type="evidence" value="ECO:0007669"/>
    <property type="project" value="TreeGrafter"/>
</dbReference>
<feature type="signal peptide" evidence="5">
    <location>
        <begin position="1"/>
        <end position="19"/>
    </location>
</feature>
<feature type="chain" id="PRO_5002081376" evidence="5">
    <location>
        <begin position="20"/>
        <end position="1353"/>
    </location>
</feature>
<dbReference type="OrthoDB" id="7784409at2"/>
<name>A0A0B3RVB6_9RHOB</name>
<dbReference type="GO" id="GO:0009306">
    <property type="term" value="P:protein secretion"/>
    <property type="evidence" value="ECO:0007669"/>
    <property type="project" value="InterPro"/>
</dbReference>
<dbReference type="GO" id="GO:0005886">
    <property type="term" value="C:plasma membrane"/>
    <property type="evidence" value="ECO:0007669"/>
    <property type="project" value="InterPro"/>
</dbReference>
<dbReference type="PANTHER" id="PTHR36985">
    <property type="entry name" value="TRANSLOCATION AND ASSEMBLY MODULE SUBUNIT TAMB"/>
    <property type="match status" value="1"/>
</dbReference>
<dbReference type="RefSeq" id="WP_043145740.1">
    <property type="nucleotide sequence ID" value="NZ_JSUQ01000023.1"/>
</dbReference>